<reference evidence="12" key="2">
    <citation type="journal article" date="2017" name="J. Anim. Genet.">
        <title>Multiple reference genome sequences of hot pepper reveal the massive evolution of plant disease resistance genes by retroduplication.</title>
        <authorList>
            <person name="Kim S."/>
            <person name="Park J."/>
            <person name="Yeom S.-I."/>
            <person name="Kim Y.-M."/>
            <person name="Seo E."/>
            <person name="Kim K.-T."/>
            <person name="Kim M.-S."/>
            <person name="Lee J.M."/>
            <person name="Cheong K."/>
            <person name="Shin H.-S."/>
            <person name="Kim S.-B."/>
            <person name="Han K."/>
            <person name="Lee J."/>
            <person name="Park M."/>
            <person name="Lee H.-A."/>
            <person name="Lee H.-Y."/>
            <person name="Lee Y."/>
            <person name="Oh S."/>
            <person name="Lee J.H."/>
            <person name="Choi E."/>
            <person name="Choi E."/>
            <person name="Lee S.E."/>
            <person name="Jeon J."/>
            <person name="Kim H."/>
            <person name="Choi G."/>
            <person name="Song H."/>
            <person name="Lee J."/>
            <person name="Lee S.-C."/>
            <person name="Kwon J.-K."/>
            <person name="Lee H.-Y."/>
            <person name="Koo N."/>
            <person name="Hong Y."/>
            <person name="Kim R.W."/>
            <person name="Kang W.-H."/>
            <person name="Huh J.H."/>
            <person name="Kang B.-C."/>
            <person name="Yang T.-J."/>
            <person name="Lee Y.-H."/>
            <person name="Bennetzen J.L."/>
            <person name="Choi D."/>
        </authorList>
    </citation>
    <scope>NUCLEOTIDE SEQUENCE [LARGE SCALE GENOMIC DNA]</scope>
    <source>
        <strain evidence="12">cv. PBC81</strain>
    </source>
</reference>
<dbReference type="AlphaFoldDB" id="A0A2G2VWJ1"/>
<dbReference type="Proteomes" id="UP000224567">
    <property type="component" value="Unassembled WGS sequence"/>
</dbReference>
<evidence type="ECO:0000313" key="11">
    <source>
        <dbReference type="EMBL" id="PHT37350.1"/>
    </source>
</evidence>
<keyword evidence="7 8" id="KW-0464">Manganese</keyword>
<feature type="binding site" evidence="8">
    <location>
        <position position="209"/>
    </location>
    <ligand>
        <name>oxalate</name>
        <dbReference type="ChEBI" id="CHEBI:30623"/>
    </ligand>
</feature>
<feature type="binding site" evidence="9">
    <location>
        <position position="214"/>
    </location>
    <ligand>
        <name>Mn(2+)</name>
        <dbReference type="ChEBI" id="CHEBI:29035"/>
    </ligand>
</feature>
<accession>A0A2G2VWJ1</accession>
<dbReference type="CDD" id="cd02241">
    <property type="entry name" value="cupin_OxOx"/>
    <property type="match status" value="1"/>
</dbReference>
<keyword evidence="12" id="KW-1185">Reference proteome</keyword>
<dbReference type="PRINTS" id="PR00325">
    <property type="entry name" value="GERMIN"/>
</dbReference>
<protein>
    <submittedName>
        <fullName evidence="11">Germin-like protein 2-3</fullName>
    </submittedName>
</protein>
<evidence type="ECO:0000256" key="9">
    <source>
        <dbReference type="PIRSR" id="PIRSR601929-2"/>
    </source>
</evidence>
<sequence length="315" mass="34499">MNDSSAREMNERQPQRPCGCVGIFFQLFDRNRRFAKKLFPKKLLSPACLKQASKKFGGDEKQPKLRGYRMQRMKRIAEMREVAKIVRFVSVTPISGADFVREVVFPYKSDIPRVVWNPPLTGREAPNPSVPQGLECVIKVNVLACKDPKSVKADDFYFSGLQLAGNTSNTFGSKVTAVNVAQVPGLNALGITLACVDYAPWAINPLHTHPRATEILTVLEGSLQVGFVTCNPENHLITKVLTKGDVFVFPIGLVHYQHNVGYGNAVAIAALSSQNPGVISIANAVFGLEPAIETDILAKAFQVDESVASLIQSNF</sequence>
<comment type="similarity">
    <text evidence="2">Belongs to the germin family.</text>
</comment>
<keyword evidence="4" id="KW-0964">Secreted</keyword>
<dbReference type="InterPro" id="IPR011051">
    <property type="entry name" value="RmlC_Cupin_sf"/>
</dbReference>
<evidence type="ECO:0000259" key="10">
    <source>
        <dbReference type="SMART" id="SM00835"/>
    </source>
</evidence>
<evidence type="ECO:0000256" key="5">
    <source>
        <dbReference type="ARBA" id="ARBA00022723"/>
    </source>
</evidence>
<evidence type="ECO:0000256" key="8">
    <source>
        <dbReference type="PIRSR" id="PIRSR601929-1"/>
    </source>
</evidence>
<keyword evidence="3" id="KW-0052">Apoplast</keyword>
<evidence type="ECO:0000313" key="12">
    <source>
        <dbReference type="Proteomes" id="UP000224567"/>
    </source>
</evidence>
<dbReference type="Gene3D" id="2.60.120.10">
    <property type="entry name" value="Jelly Rolls"/>
    <property type="match status" value="1"/>
</dbReference>
<proteinExistence type="inferred from homology"/>
<evidence type="ECO:0000256" key="2">
    <source>
        <dbReference type="ARBA" id="ARBA00007456"/>
    </source>
</evidence>
<dbReference type="InterPro" id="IPR014710">
    <property type="entry name" value="RmlC-like_jellyroll"/>
</dbReference>
<evidence type="ECO:0000256" key="4">
    <source>
        <dbReference type="ARBA" id="ARBA00022525"/>
    </source>
</evidence>
<feature type="binding site" evidence="8">
    <location>
        <position position="214"/>
    </location>
    <ligand>
        <name>oxalate</name>
        <dbReference type="ChEBI" id="CHEBI:30623"/>
    </ligand>
</feature>
<feature type="domain" description="Cupin type-1" evidence="10">
    <location>
        <begin position="159"/>
        <end position="309"/>
    </location>
</feature>
<dbReference type="FunFam" id="2.60.120.10:FF:000005">
    <property type="entry name" value="Germin-like protein subfamily 1 member 8"/>
    <property type="match status" value="1"/>
</dbReference>
<organism evidence="11 12">
    <name type="scientific">Capsicum baccatum</name>
    <name type="common">Peruvian pepper</name>
    <dbReference type="NCBI Taxonomy" id="33114"/>
    <lineage>
        <taxon>Eukaryota</taxon>
        <taxon>Viridiplantae</taxon>
        <taxon>Streptophyta</taxon>
        <taxon>Embryophyta</taxon>
        <taxon>Tracheophyta</taxon>
        <taxon>Spermatophyta</taxon>
        <taxon>Magnoliopsida</taxon>
        <taxon>eudicotyledons</taxon>
        <taxon>Gunneridae</taxon>
        <taxon>Pentapetalae</taxon>
        <taxon>asterids</taxon>
        <taxon>lamiids</taxon>
        <taxon>Solanales</taxon>
        <taxon>Solanaceae</taxon>
        <taxon>Solanoideae</taxon>
        <taxon>Capsiceae</taxon>
        <taxon>Capsicum</taxon>
    </lineage>
</organism>
<evidence type="ECO:0000256" key="7">
    <source>
        <dbReference type="ARBA" id="ARBA00023211"/>
    </source>
</evidence>
<dbReference type="Pfam" id="PF00190">
    <property type="entry name" value="Cupin_1"/>
    <property type="match status" value="1"/>
</dbReference>
<reference evidence="11 12" key="1">
    <citation type="journal article" date="2017" name="Genome Biol.">
        <title>New reference genome sequences of hot pepper reveal the massive evolution of plant disease-resistance genes by retroduplication.</title>
        <authorList>
            <person name="Kim S."/>
            <person name="Park J."/>
            <person name="Yeom S.I."/>
            <person name="Kim Y.M."/>
            <person name="Seo E."/>
            <person name="Kim K.T."/>
            <person name="Kim M.S."/>
            <person name="Lee J.M."/>
            <person name="Cheong K."/>
            <person name="Shin H.S."/>
            <person name="Kim S.B."/>
            <person name="Han K."/>
            <person name="Lee J."/>
            <person name="Park M."/>
            <person name="Lee H.A."/>
            <person name="Lee H.Y."/>
            <person name="Lee Y."/>
            <person name="Oh S."/>
            <person name="Lee J.H."/>
            <person name="Choi E."/>
            <person name="Choi E."/>
            <person name="Lee S.E."/>
            <person name="Jeon J."/>
            <person name="Kim H."/>
            <person name="Choi G."/>
            <person name="Song H."/>
            <person name="Lee J."/>
            <person name="Lee S.C."/>
            <person name="Kwon J.K."/>
            <person name="Lee H.Y."/>
            <person name="Koo N."/>
            <person name="Hong Y."/>
            <person name="Kim R.W."/>
            <person name="Kang W.H."/>
            <person name="Huh J.H."/>
            <person name="Kang B.C."/>
            <person name="Yang T.J."/>
            <person name="Lee Y.H."/>
            <person name="Bennetzen J.L."/>
            <person name="Choi D."/>
        </authorList>
    </citation>
    <scope>NUCLEOTIDE SEQUENCE [LARGE SCALE GENOMIC DNA]</scope>
    <source>
        <strain evidence="12">cv. PBC81</strain>
    </source>
</reference>
<feature type="binding site" evidence="9">
    <location>
        <position position="207"/>
    </location>
    <ligand>
        <name>Mn(2+)</name>
        <dbReference type="ChEBI" id="CHEBI:29035"/>
    </ligand>
</feature>
<dbReference type="InterPro" id="IPR006045">
    <property type="entry name" value="Cupin_1"/>
</dbReference>
<feature type="binding site" evidence="9">
    <location>
        <position position="255"/>
    </location>
    <ligand>
        <name>Mn(2+)</name>
        <dbReference type="ChEBI" id="CHEBI:29035"/>
    </ligand>
</feature>
<keyword evidence="6" id="KW-1015">Disulfide bond</keyword>
<dbReference type="InterPro" id="IPR001929">
    <property type="entry name" value="Germin"/>
</dbReference>
<feature type="binding site" evidence="9">
    <location>
        <position position="209"/>
    </location>
    <ligand>
        <name>Mn(2+)</name>
        <dbReference type="ChEBI" id="CHEBI:29035"/>
    </ligand>
</feature>
<dbReference type="OrthoDB" id="1921208at2759"/>
<comment type="subcellular location">
    <subcellularLocation>
        <location evidence="1">Secreted</location>
        <location evidence="1">Extracellular space</location>
        <location evidence="1">Apoplast</location>
    </subcellularLocation>
</comment>
<feature type="binding site" evidence="8">
    <location>
        <position position="204"/>
    </location>
    <ligand>
        <name>oxalate</name>
        <dbReference type="ChEBI" id="CHEBI:30623"/>
    </ligand>
</feature>
<dbReference type="SMART" id="SM00835">
    <property type="entry name" value="Cupin_1"/>
    <property type="match status" value="1"/>
</dbReference>
<dbReference type="GO" id="GO:0030145">
    <property type="term" value="F:manganese ion binding"/>
    <property type="evidence" value="ECO:0007669"/>
    <property type="project" value="InterPro"/>
</dbReference>
<dbReference type="SUPFAM" id="SSF51182">
    <property type="entry name" value="RmlC-like cupins"/>
    <property type="match status" value="1"/>
</dbReference>
<comment type="caution">
    <text evidence="11">The sequence shown here is derived from an EMBL/GenBank/DDBJ whole genome shotgun (WGS) entry which is preliminary data.</text>
</comment>
<evidence type="ECO:0000256" key="3">
    <source>
        <dbReference type="ARBA" id="ARBA00022523"/>
    </source>
</evidence>
<dbReference type="GO" id="GO:0048046">
    <property type="term" value="C:apoplast"/>
    <property type="evidence" value="ECO:0007669"/>
    <property type="project" value="UniProtKB-SubCell"/>
</dbReference>
<name>A0A2G2VWJ1_CAPBA</name>
<keyword evidence="5 8" id="KW-0479">Metal-binding</keyword>
<gene>
    <name evidence="11" type="ORF">CQW23_25050</name>
</gene>
<evidence type="ECO:0000256" key="1">
    <source>
        <dbReference type="ARBA" id="ARBA00004271"/>
    </source>
</evidence>
<dbReference type="EMBL" id="MLFT02000010">
    <property type="protein sequence ID" value="PHT37350.1"/>
    <property type="molecule type" value="Genomic_DNA"/>
</dbReference>
<evidence type="ECO:0000256" key="6">
    <source>
        <dbReference type="ARBA" id="ARBA00023157"/>
    </source>
</evidence>
<dbReference type="PANTHER" id="PTHR31238">
    <property type="entry name" value="GERMIN-LIKE PROTEIN SUBFAMILY 3 MEMBER 3"/>
    <property type="match status" value="1"/>
</dbReference>